<dbReference type="AlphaFoldDB" id="A0A542DIK1"/>
<dbReference type="SUPFAM" id="SSF51338">
    <property type="entry name" value="Composite domain of metallo-dependent hydrolases"/>
    <property type="match status" value="1"/>
</dbReference>
<dbReference type="Pfam" id="PF07969">
    <property type="entry name" value="Amidohydro_3"/>
    <property type="match status" value="1"/>
</dbReference>
<dbReference type="PANTHER" id="PTHR22642:SF2">
    <property type="entry name" value="PROTEIN LONG AFTER FAR-RED 3"/>
    <property type="match status" value="1"/>
</dbReference>
<evidence type="ECO:0000313" key="2">
    <source>
        <dbReference type="EMBL" id="TQJ02824.1"/>
    </source>
</evidence>
<dbReference type="CDD" id="cd01300">
    <property type="entry name" value="YtcJ_like"/>
    <property type="match status" value="1"/>
</dbReference>
<comment type="caution">
    <text evidence="2">The sequence shown here is derived from an EMBL/GenBank/DDBJ whole genome shotgun (WGS) entry which is preliminary data.</text>
</comment>
<dbReference type="OrthoDB" id="3173428at2"/>
<dbReference type="Proteomes" id="UP000320876">
    <property type="component" value="Unassembled WGS sequence"/>
</dbReference>
<dbReference type="PANTHER" id="PTHR22642">
    <property type="entry name" value="IMIDAZOLONEPROPIONASE"/>
    <property type="match status" value="1"/>
</dbReference>
<gene>
    <name evidence="2" type="ORF">FB471_2570</name>
</gene>
<dbReference type="Gene3D" id="3.10.310.70">
    <property type="match status" value="1"/>
</dbReference>
<evidence type="ECO:0000313" key="3">
    <source>
        <dbReference type="Proteomes" id="UP000320876"/>
    </source>
</evidence>
<dbReference type="EMBL" id="VFML01000001">
    <property type="protein sequence ID" value="TQJ02824.1"/>
    <property type="molecule type" value="Genomic_DNA"/>
</dbReference>
<dbReference type="InterPro" id="IPR032466">
    <property type="entry name" value="Metal_Hydrolase"/>
</dbReference>
<dbReference type="InterPro" id="IPR011059">
    <property type="entry name" value="Metal-dep_hydrolase_composite"/>
</dbReference>
<dbReference type="RefSeq" id="WP_141998103.1">
    <property type="nucleotide sequence ID" value="NZ_VFML01000001.1"/>
</dbReference>
<dbReference type="Gene3D" id="2.30.40.10">
    <property type="entry name" value="Urease, subunit C, domain 1"/>
    <property type="match status" value="1"/>
</dbReference>
<reference evidence="2 3" key="1">
    <citation type="submission" date="2019-06" db="EMBL/GenBank/DDBJ databases">
        <title>Sequencing the genomes of 1000 actinobacteria strains.</title>
        <authorList>
            <person name="Klenk H.-P."/>
        </authorList>
    </citation>
    <scope>NUCLEOTIDE SEQUENCE [LARGE SCALE GENOMIC DNA]</scope>
    <source>
        <strain evidence="2 3">DSM 45679</strain>
    </source>
</reference>
<dbReference type="GO" id="GO:0016810">
    <property type="term" value="F:hydrolase activity, acting on carbon-nitrogen (but not peptide) bonds"/>
    <property type="evidence" value="ECO:0007669"/>
    <property type="project" value="InterPro"/>
</dbReference>
<dbReference type="Gene3D" id="3.20.20.140">
    <property type="entry name" value="Metal-dependent hydrolases"/>
    <property type="match status" value="1"/>
</dbReference>
<dbReference type="SUPFAM" id="SSF51556">
    <property type="entry name" value="Metallo-dependent hydrolases"/>
    <property type="match status" value="1"/>
</dbReference>
<name>A0A542DIK1_AMYCI</name>
<keyword evidence="3" id="KW-1185">Reference proteome</keyword>
<sequence>MRVDAVFENARVLVPGGISSAVAVLHGRIVALGAGAAALSARERVDLAGSCVVPGFHDAHNHLAWFGMSLDEVPLGPDACASVEDVYDAIARRAATLPAGRWVVGSGYDQNKLAGGHPTRQGLDRAAPEHPVRLKHTSGHMSVVNSAVLERLDLGNVPVGGDVVTDATGSPTGLLREQAQLLLRPLIYPTPLDTVVRAIDRASERFLAEGITSVQEAGIGGGLVGETPCELAAYQRAREEGVLRVRGTLMVASSVLHEIEHAESDEVAFSLDLGMRSGFGDDWLRIGPMKIFADGSLIGRTSAMHEDFAGEPGNRGYFQLPERELAETILRAHAAGWQVATHAIGDRAVTAVLDAYAAALARYPRADHRHRIEHCGVIPPGELRRLAGLGLIPVPQGRFVHEIGDGMLAALGPERADWCYRGRSFLDAGCVLPGSSDRPVVRGAPLLGIADLVRRRTAGGQPLGAAEALTPAQALRAYTAGSAYAAFRERDLGTLEPGKLADFAVLSADPTEEANLDSVRVLGTVIGGELVYQRS</sequence>
<accession>A0A542DIK1</accession>
<evidence type="ECO:0000259" key="1">
    <source>
        <dbReference type="Pfam" id="PF07969"/>
    </source>
</evidence>
<feature type="domain" description="Amidohydrolase 3" evidence="1">
    <location>
        <begin position="45"/>
        <end position="532"/>
    </location>
</feature>
<organism evidence="2 3">
    <name type="scientific">Amycolatopsis cihanbeyliensis</name>
    <dbReference type="NCBI Taxonomy" id="1128664"/>
    <lineage>
        <taxon>Bacteria</taxon>
        <taxon>Bacillati</taxon>
        <taxon>Actinomycetota</taxon>
        <taxon>Actinomycetes</taxon>
        <taxon>Pseudonocardiales</taxon>
        <taxon>Pseudonocardiaceae</taxon>
        <taxon>Amycolatopsis</taxon>
    </lineage>
</organism>
<dbReference type="InterPro" id="IPR033932">
    <property type="entry name" value="YtcJ-like"/>
</dbReference>
<protein>
    <recommendedName>
        <fullName evidence="1">Amidohydrolase 3 domain-containing protein</fullName>
    </recommendedName>
</protein>
<proteinExistence type="predicted"/>
<dbReference type="InterPro" id="IPR013108">
    <property type="entry name" value="Amidohydro_3"/>
</dbReference>